<evidence type="ECO:0000256" key="7">
    <source>
        <dbReference type="RuleBase" id="RU003942"/>
    </source>
</evidence>
<evidence type="ECO:0000256" key="4">
    <source>
        <dbReference type="ARBA" id="ARBA00022692"/>
    </source>
</evidence>
<evidence type="ECO:0000313" key="9">
    <source>
        <dbReference type="EMBL" id="RCW44919.1"/>
    </source>
</evidence>
<comment type="caution">
    <text evidence="9">The sequence shown here is derived from an EMBL/GenBank/DDBJ whole genome shotgun (WGS) entry which is preliminary data.</text>
</comment>
<dbReference type="Pfam" id="PF00893">
    <property type="entry name" value="Multi_Drug_Res"/>
    <property type="match status" value="1"/>
</dbReference>
<evidence type="ECO:0000256" key="3">
    <source>
        <dbReference type="ARBA" id="ARBA00022475"/>
    </source>
</evidence>
<reference evidence="9 10" key="1">
    <citation type="submission" date="2018-07" db="EMBL/GenBank/DDBJ databases">
        <title>Genomic Encyclopedia of Type Strains, Phase III (KMG-III): the genomes of soil and plant-associated and newly described type strains.</title>
        <authorList>
            <person name="Whitman W."/>
        </authorList>
    </citation>
    <scope>NUCLEOTIDE SEQUENCE [LARGE SCALE GENOMIC DNA]</scope>
    <source>
        <strain evidence="9 10">CECT 7506</strain>
    </source>
</reference>
<dbReference type="Gene3D" id="1.10.3730.20">
    <property type="match status" value="1"/>
</dbReference>
<organism evidence="9 10">
    <name type="scientific">Paenibacillus prosopidis</name>
    <dbReference type="NCBI Taxonomy" id="630520"/>
    <lineage>
        <taxon>Bacteria</taxon>
        <taxon>Bacillati</taxon>
        <taxon>Bacillota</taxon>
        <taxon>Bacilli</taxon>
        <taxon>Bacillales</taxon>
        <taxon>Paenibacillaceae</taxon>
        <taxon>Paenibacillus</taxon>
    </lineage>
</organism>
<dbReference type="GO" id="GO:0005886">
    <property type="term" value="C:plasma membrane"/>
    <property type="evidence" value="ECO:0007669"/>
    <property type="project" value="UniProtKB-SubCell"/>
</dbReference>
<dbReference type="EMBL" id="QPJD01000011">
    <property type="protein sequence ID" value="RCW44919.1"/>
    <property type="molecule type" value="Genomic_DNA"/>
</dbReference>
<dbReference type="PANTHER" id="PTHR30561:SF0">
    <property type="entry name" value="GUANIDINIUM EXPORTER"/>
    <property type="match status" value="1"/>
</dbReference>
<dbReference type="Proteomes" id="UP000252415">
    <property type="component" value="Unassembled WGS sequence"/>
</dbReference>
<dbReference type="GO" id="GO:0022857">
    <property type="term" value="F:transmembrane transporter activity"/>
    <property type="evidence" value="ECO:0007669"/>
    <property type="project" value="InterPro"/>
</dbReference>
<dbReference type="OrthoDB" id="21828at2"/>
<comment type="similarity">
    <text evidence="7">Belongs to the drug/metabolite transporter (DMT) superfamily. Small multidrug resistance (SMR) (TC 2.A.7.1) family.</text>
</comment>
<gene>
    <name evidence="9" type="ORF">DFP97_111146</name>
</gene>
<name>A0A368VZ82_9BACL</name>
<keyword evidence="6 8" id="KW-0472">Membrane</keyword>
<evidence type="ECO:0000256" key="8">
    <source>
        <dbReference type="SAM" id="Phobius"/>
    </source>
</evidence>
<evidence type="ECO:0000256" key="5">
    <source>
        <dbReference type="ARBA" id="ARBA00022989"/>
    </source>
</evidence>
<feature type="transmembrane region" description="Helical" evidence="8">
    <location>
        <begin position="29"/>
        <end position="47"/>
    </location>
</feature>
<accession>A0A368VZ82</accession>
<dbReference type="PANTHER" id="PTHR30561">
    <property type="entry name" value="SMR FAMILY PROTON-DEPENDENT DRUG EFFLUX TRANSPORTER SUGE"/>
    <property type="match status" value="1"/>
</dbReference>
<comment type="subcellular location">
    <subcellularLocation>
        <location evidence="1 7">Cell membrane</location>
        <topology evidence="1 7">Multi-pass membrane protein</topology>
    </subcellularLocation>
</comment>
<dbReference type="InterPro" id="IPR045324">
    <property type="entry name" value="Small_multidrug_res"/>
</dbReference>
<dbReference type="InterPro" id="IPR037185">
    <property type="entry name" value="EmrE-like"/>
</dbReference>
<keyword evidence="4 7" id="KW-0812">Transmembrane</keyword>
<dbReference type="AlphaFoldDB" id="A0A368VZ82"/>
<dbReference type="SUPFAM" id="SSF103481">
    <property type="entry name" value="Multidrug resistance efflux transporter EmrE"/>
    <property type="match status" value="1"/>
</dbReference>
<evidence type="ECO:0000313" key="10">
    <source>
        <dbReference type="Proteomes" id="UP000252415"/>
    </source>
</evidence>
<keyword evidence="5 8" id="KW-1133">Transmembrane helix</keyword>
<dbReference type="InterPro" id="IPR000390">
    <property type="entry name" value="Small_drug/metabolite_transptr"/>
</dbReference>
<dbReference type="FunFam" id="1.10.3730.20:FF:000001">
    <property type="entry name" value="Quaternary ammonium compound resistance transporter SugE"/>
    <property type="match status" value="1"/>
</dbReference>
<feature type="transmembrane region" description="Helical" evidence="8">
    <location>
        <begin position="84"/>
        <end position="103"/>
    </location>
</feature>
<sequence length="151" mass="16084">MPWIYLLLAGFLEVGWTFGLKYSEGFTKLVPSLITVVVLAASFMLFARAMRTFEIGVAYALFTGIGTVGTVIAGILILHEPADFWRLFFIALLVGGIVGLKLISNEKPAEAVAGAEALSQVSTEAAVAAPLYEQPEAAVSSDNRESEKVGS</sequence>
<keyword evidence="10" id="KW-1185">Reference proteome</keyword>
<feature type="transmembrane region" description="Helical" evidence="8">
    <location>
        <begin position="59"/>
        <end position="78"/>
    </location>
</feature>
<dbReference type="RefSeq" id="WP_114381708.1">
    <property type="nucleotide sequence ID" value="NZ_QPJD01000011.1"/>
</dbReference>
<keyword evidence="2" id="KW-0813">Transport</keyword>
<protein>
    <submittedName>
        <fullName evidence="9">Quaternary ammonium compound-resistance protein SugE</fullName>
    </submittedName>
</protein>
<proteinExistence type="inferred from homology"/>
<evidence type="ECO:0000256" key="1">
    <source>
        <dbReference type="ARBA" id="ARBA00004651"/>
    </source>
</evidence>
<evidence type="ECO:0000256" key="6">
    <source>
        <dbReference type="ARBA" id="ARBA00023136"/>
    </source>
</evidence>
<evidence type="ECO:0000256" key="2">
    <source>
        <dbReference type="ARBA" id="ARBA00022448"/>
    </source>
</evidence>
<keyword evidence="3" id="KW-1003">Cell membrane</keyword>